<sequence length="450" mass="50828">MSMFALIDGNNFYASCEMAFNPALWNRPVVVLSNNDGCIVSANALAKKIDFSEHAHHQRLGVHGFRSAKANSMMFQPYFKVKSLLEKHHTAVFSSNYELYADMSNRMHAVTAQFAPQQEIYSIDESFLNLSGLKDVNLSDLATDIRHTVFQWLHLPVAVGIAPTKTLAKLANHWAKQYDDNQGVLNLADLSEATKTHLFQKTDVGKIWGVGNRLANQLKAKGIHTVEDLKTLPLSRVRKNFSITLERTVRELNGESCLKSRDTDDKKQIISSRSFGTLVTSPKDMEQALISHVAIASRKLRKQKSTCQLLTVYFRTSPFNKPSNSYCPTITIPLDYPTDNTILLAKAAKVGLQKIWRAGYAYHKAGIVLSEITNNLSYQADLFLPQIDEAYQQKVTRMVSLSDELNQKLGKNSLYLLSEGIKNKTAWQMKRQLMSSRYTTHWDELLTLHV</sequence>
<dbReference type="InterPro" id="IPR025188">
    <property type="entry name" value="DUF4113"/>
</dbReference>
<reference evidence="7 8" key="1">
    <citation type="submission" date="2014-04" db="EMBL/GenBank/DDBJ databases">
        <title>Draft genome sequence of Hydrogenovibrio marinus MH-110, a model organism for aerobic H2 metabolism.</title>
        <authorList>
            <person name="Cha H.J."/>
            <person name="Jo B.H."/>
            <person name="Hwang B.H."/>
        </authorList>
    </citation>
    <scope>NUCLEOTIDE SEQUENCE [LARGE SCALE GENOMIC DNA]</scope>
    <source>
        <strain evidence="7 8">MH-110</strain>
    </source>
</reference>
<dbReference type="InterPro" id="IPR050116">
    <property type="entry name" value="DNA_polymerase-Y"/>
</dbReference>
<dbReference type="GO" id="GO:0003684">
    <property type="term" value="F:damaged DNA binding"/>
    <property type="evidence" value="ECO:0007669"/>
    <property type="project" value="InterPro"/>
</dbReference>
<dbReference type="PROSITE" id="PS50173">
    <property type="entry name" value="UMUC"/>
    <property type="match status" value="1"/>
</dbReference>
<dbReference type="PANTHER" id="PTHR11076">
    <property type="entry name" value="DNA REPAIR POLYMERASE UMUC / TRANSFERASE FAMILY MEMBER"/>
    <property type="match status" value="1"/>
</dbReference>
<dbReference type="InterPro" id="IPR017961">
    <property type="entry name" value="DNA_pol_Y-fam_little_finger"/>
</dbReference>
<feature type="domain" description="UmuC" evidence="6">
    <location>
        <begin position="4"/>
        <end position="211"/>
    </location>
</feature>
<dbReference type="SUPFAM" id="SSF56672">
    <property type="entry name" value="DNA/RNA polymerases"/>
    <property type="match status" value="1"/>
</dbReference>
<comment type="similarity">
    <text evidence="1">Belongs to the DNA polymerase type-Y family.</text>
</comment>
<dbReference type="Gene3D" id="3.30.70.270">
    <property type="match status" value="1"/>
</dbReference>
<name>A0A066ZZA4_HYDMR</name>
<accession>A0A066ZZA4</accession>
<keyword evidence="8" id="KW-1185">Reference proteome</keyword>
<dbReference type="STRING" id="28885.EI16_03880"/>
<dbReference type="Gene3D" id="3.40.1170.60">
    <property type="match status" value="1"/>
</dbReference>
<evidence type="ECO:0000259" key="6">
    <source>
        <dbReference type="PROSITE" id="PS50173"/>
    </source>
</evidence>
<dbReference type="InterPro" id="IPR001126">
    <property type="entry name" value="UmuC"/>
</dbReference>
<dbReference type="RefSeq" id="WP_029909624.1">
    <property type="nucleotide sequence ID" value="NZ_AP020335.1"/>
</dbReference>
<dbReference type="Pfam" id="PF00817">
    <property type="entry name" value="IMS"/>
    <property type="match status" value="2"/>
</dbReference>
<dbReference type="GO" id="GO:0042276">
    <property type="term" value="P:error-prone translesion synthesis"/>
    <property type="evidence" value="ECO:0007669"/>
    <property type="project" value="TreeGrafter"/>
</dbReference>
<dbReference type="Gene3D" id="1.10.150.20">
    <property type="entry name" value="5' to 3' exonuclease, C-terminal subdomain"/>
    <property type="match status" value="1"/>
</dbReference>
<evidence type="ECO:0000256" key="1">
    <source>
        <dbReference type="ARBA" id="ARBA00010945"/>
    </source>
</evidence>
<proteinExistence type="inferred from homology"/>
<dbReference type="GO" id="GO:0005829">
    <property type="term" value="C:cytosol"/>
    <property type="evidence" value="ECO:0007669"/>
    <property type="project" value="TreeGrafter"/>
</dbReference>
<dbReference type="PANTHER" id="PTHR11076:SF34">
    <property type="entry name" value="PROTEIN UMUC"/>
    <property type="match status" value="1"/>
</dbReference>
<dbReference type="GO" id="GO:0006281">
    <property type="term" value="P:DNA repair"/>
    <property type="evidence" value="ECO:0007669"/>
    <property type="project" value="UniProtKB-KW"/>
</dbReference>
<dbReference type="EMBL" id="JMIU01000001">
    <property type="protein sequence ID" value="KDN95450.1"/>
    <property type="molecule type" value="Genomic_DNA"/>
</dbReference>
<organism evidence="7 8">
    <name type="scientific">Hydrogenovibrio marinus</name>
    <dbReference type="NCBI Taxonomy" id="28885"/>
    <lineage>
        <taxon>Bacteria</taxon>
        <taxon>Pseudomonadati</taxon>
        <taxon>Pseudomonadota</taxon>
        <taxon>Gammaproteobacteria</taxon>
        <taxon>Thiotrichales</taxon>
        <taxon>Piscirickettsiaceae</taxon>
        <taxon>Hydrogenovibrio</taxon>
    </lineage>
</organism>
<comment type="caution">
    <text evidence="7">The sequence shown here is derived from an EMBL/GenBank/DDBJ whole genome shotgun (WGS) entry which is preliminary data.</text>
</comment>
<protein>
    <recommendedName>
        <fullName evidence="6">UmuC domain-containing protein</fullName>
    </recommendedName>
</protein>
<dbReference type="GO" id="GO:0003887">
    <property type="term" value="F:DNA-directed DNA polymerase activity"/>
    <property type="evidence" value="ECO:0007669"/>
    <property type="project" value="TreeGrafter"/>
</dbReference>
<keyword evidence="4" id="KW-0234">DNA repair</keyword>
<dbReference type="Pfam" id="PF13438">
    <property type="entry name" value="DUF4113"/>
    <property type="match status" value="1"/>
</dbReference>
<keyword evidence="3" id="KW-0741">SOS mutagenesis</keyword>
<dbReference type="Proteomes" id="UP000027341">
    <property type="component" value="Unassembled WGS sequence"/>
</dbReference>
<evidence type="ECO:0000313" key="8">
    <source>
        <dbReference type="Proteomes" id="UP000027341"/>
    </source>
</evidence>
<dbReference type="InterPro" id="IPR043128">
    <property type="entry name" value="Rev_trsase/Diguanyl_cyclase"/>
</dbReference>
<evidence type="ECO:0000256" key="2">
    <source>
        <dbReference type="ARBA" id="ARBA00022763"/>
    </source>
</evidence>
<keyword evidence="5" id="KW-0742">SOS response</keyword>
<keyword evidence="2" id="KW-0227">DNA damage</keyword>
<dbReference type="AlphaFoldDB" id="A0A066ZZA4"/>
<evidence type="ECO:0000256" key="4">
    <source>
        <dbReference type="ARBA" id="ARBA00023204"/>
    </source>
</evidence>
<evidence type="ECO:0000256" key="3">
    <source>
        <dbReference type="ARBA" id="ARBA00023199"/>
    </source>
</evidence>
<dbReference type="InterPro" id="IPR043502">
    <property type="entry name" value="DNA/RNA_pol_sf"/>
</dbReference>
<evidence type="ECO:0000256" key="5">
    <source>
        <dbReference type="ARBA" id="ARBA00023236"/>
    </source>
</evidence>
<dbReference type="CDD" id="cd01700">
    <property type="entry name" value="PolY_Pol_V_umuC"/>
    <property type="match status" value="1"/>
</dbReference>
<evidence type="ECO:0000313" key="7">
    <source>
        <dbReference type="EMBL" id="KDN95450.1"/>
    </source>
</evidence>
<gene>
    <name evidence="7" type="ORF">EI16_03880</name>
</gene>
<dbReference type="GO" id="GO:0009432">
    <property type="term" value="P:SOS response"/>
    <property type="evidence" value="ECO:0007669"/>
    <property type="project" value="UniProtKB-KW"/>
</dbReference>
<dbReference type="Pfam" id="PF11799">
    <property type="entry name" value="IMS_C"/>
    <property type="match status" value="1"/>
</dbReference>